<protein>
    <submittedName>
        <fullName evidence="1">Uncharacterized protein</fullName>
    </submittedName>
</protein>
<sequence>MFPAIQLHRFYSIGFSKDTCILFEDLSLIAVQSLQNVLASKQLGVIEVVPDLFYINTSTKTISIVAHALHDSTYFITKHGTGSNIQLPCPYSNEYIRTTLECLVRIYENHCSG</sequence>
<evidence type="ECO:0000313" key="1">
    <source>
        <dbReference type="EMBL" id="QHU18842.1"/>
    </source>
</evidence>
<reference evidence="1" key="1">
    <citation type="journal article" date="2020" name="Nature">
        <title>Giant virus diversity and host interactions through global metagenomics.</title>
        <authorList>
            <person name="Schulz F."/>
            <person name="Roux S."/>
            <person name="Paez-Espino D."/>
            <person name="Jungbluth S."/>
            <person name="Walsh D.A."/>
            <person name="Denef V.J."/>
            <person name="McMahon K.D."/>
            <person name="Konstantinidis K.T."/>
            <person name="Eloe-Fadrosh E.A."/>
            <person name="Kyrpides N.C."/>
            <person name="Woyke T."/>
        </authorList>
    </citation>
    <scope>NUCLEOTIDE SEQUENCE</scope>
    <source>
        <strain evidence="1">GVMAG-S-3300013006-158</strain>
    </source>
</reference>
<name>A0A6C0KLD0_9ZZZZ</name>
<dbReference type="AlphaFoldDB" id="A0A6C0KLD0"/>
<proteinExistence type="predicted"/>
<accession>A0A6C0KLD0</accession>
<organism evidence="1">
    <name type="scientific">viral metagenome</name>
    <dbReference type="NCBI Taxonomy" id="1070528"/>
    <lineage>
        <taxon>unclassified sequences</taxon>
        <taxon>metagenomes</taxon>
        <taxon>organismal metagenomes</taxon>
    </lineage>
</organism>
<dbReference type="EMBL" id="MN740938">
    <property type="protein sequence ID" value="QHU18842.1"/>
    <property type="molecule type" value="Genomic_DNA"/>
</dbReference>